<evidence type="ECO:0000313" key="1">
    <source>
        <dbReference type="EMBL" id="MEU3785188.1"/>
    </source>
</evidence>
<keyword evidence="2" id="KW-1185">Reference proteome</keyword>
<dbReference type="RefSeq" id="WP_334580012.1">
    <property type="nucleotide sequence ID" value="NZ_JBEZVE010000019.1"/>
</dbReference>
<organism evidence="1 2">
    <name type="scientific">Streptomyces sp. 900129855</name>
    <dbReference type="NCBI Taxonomy" id="3155129"/>
    <lineage>
        <taxon>Bacteria</taxon>
        <taxon>Bacillati</taxon>
        <taxon>Actinomycetota</taxon>
        <taxon>Actinomycetes</taxon>
        <taxon>Kitasatosporales</taxon>
        <taxon>Streptomycetaceae</taxon>
        <taxon>Streptomyces</taxon>
    </lineage>
</organism>
<evidence type="ECO:0000313" key="2">
    <source>
        <dbReference type="Proteomes" id="UP001550739"/>
    </source>
</evidence>
<sequence>MGMSLLYQVLEPLPDAVSALRRARGLLDTFAEWAEEPFSPEVGPVVTVDQFHYARRYFTWGEVGCCDGRPLPPDGLAEFWHVLARTDAVRGRDAYGVEVELRPEIAEVWPLIEERGLQLALPGWSTPPFKGRGPDEFCPEAELDLMVQAVGPLGFDVSWEGSLRGLPSSKLCGVQLCLNSVWTDQCAEPAPGTHAVYLSIGTRNRDVQEEWLDRTGLSLGPAVVGW</sequence>
<reference evidence="1 2" key="1">
    <citation type="submission" date="2024-06" db="EMBL/GenBank/DDBJ databases">
        <title>The Natural Products Discovery Center: Release of the First 8490 Sequenced Strains for Exploring Actinobacteria Biosynthetic Diversity.</title>
        <authorList>
            <person name="Kalkreuter E."/>
            <person name="Kautsar S.A."/>
            <person name="Yang D."/>
            <person name="Bader C.D."/>
            <person name="Teijaro C.N."/>
            <person name="Fluegel L."/>
            <person name="Davis C.M."/>
            <person name="Simpson J.R."/>
            <person name="Lauterbach L."/>
            <person name="Steele A.D."/>
            <person name="Gui C."/>
            <person name="Meng S."/>
            <person name="Li G."/>
            <person name="Viehrig K."/>
            <person name="Ye F."/>
            <person name="Su P."/>
            <person name="Kiefer A.F."/>
            <person name="Nichols A."/>
            <person name="Cepeda A.J."/>
            <person name="Yan W."/>
            <person name="Fan B."/>
            <person name="Jiang Y."/>
            <person name="Adhikari A."/>
            <person name="Zheng C.-J."/>
            <person name="Schuster L."/>
            <person name="Cowan T.M."/>
            <person name="Smanski M.J."/>
            <person name="Chevrette M.G."/>
            <person name="De Carvalho L.P.S."/>
            <person name="Shen B."/>
        </authorList>
    </citation>
    <scope>NUCLEOTIDE SEQUENCE [LARGE SCALE GENOMIC DNA]</scope>
    <source>
        <strain evidence="1 2">NPDC033843</strain>
    </source>
</reference>
<accession>A0ABV2ZRJ5</accession>
<name>A0ABV2ZRJ5_9ACTN</name>
<proteinExistence type="predicted"/>
<protein>
    <submittedName>
        <fullName evidence="1">Uncharacterized protein</fullName>
    </submittedName>
</protein>
<dbReference type="Proteomes" id="UP001550739">
    <property type="component" value="Unassembled WGS sequence"/>
</dbReference>
<gene>
    <name evidence="1" type="ORF">AB0E89_32410</name>
</gene>
<dbReference type="EMBL" id="JBEZVE010000019">
    <property type="protein sequence ID" value="MEU3785188.1"/>
    <property type="molecule type" value="Genomic_DNA"/>
</dbReference>
<comment type="caution">
    <text evidence="1">The sequence shown here is derived from an EMBL/GenBank/DDBJ whole genome shotgun (WGS) entry which is preliminary data.</text>
</comment>